<dbReference type="Pfam" id="PF03466">
    <property type="entry name" value="LysR_substrate"/>
    <property type="match status" value="1"/>
</dbReference>
<gene>
    <name evidence="6" type="ORF">QV13_24610</name>
</gene>
<dbReference type="PROSITE" id="PS50931">
    <property type="entry name" value="HTH_LYSR"/>
    <property type="match status" value="1"/>
</dbReference>
<dbReference type="Gene3D" id="1.10.10.10">
    <property type="entry name" value="Winged helix-like DNA-binding domain superfamily/Winged helix DNA-binding domain"/>
    <property type="match status" value="1"/>
</dbReference>
<dbReference type="InterPro" id="IPR005119">
    <property type="entry name" value="LysR_subst-bd"/>
</dbReference>
<comment type="caution">
    <text evidence="6">The sequence shown here is derived from an EMBL/GenBank/DDBJ whole genome shotgun (WGS) entry which is preliminary data.</text>
</comment>
<reference evidence="6 7" key="1">
    <citation type="submission" date="2016-08" db="EMBL/GenBank/DDBJ databases">
        <title>Whole genome sequence of Mesorhizobium sp. strain UASWS1009 isolated from industrial sewage.</title>
        <authorList>
            <person name="Crovadore J."/>
            <person name="Calmin G."/>
            <person name="Chablais R."/>
            <person name="Cochard B."/>
            <person name="Lefort F."/>
        </authorList>
    </citation>
    <scope>NUCLEOTIDE SEQUENCE [LARGE SCALE GENOMIC DNA]</scope>
    <source>
        <strain evidence="6 7">UASWS1009</strain>
    </source>
</reference>
<evidence type="ECO:0000256" key="1">
    <source>
        <dbReference type="ARBA" id="ARBA00009437"/>
    </source>
</evidence>
<dbReference type="SUPFAM" id="SSF53850">
    <property type="entry name" value="Periplasmic binding protein-like II"/>
    <property type="match status" value="1"/>
</dbReference>
<comment type="similarity">
    <text evidence="1">Belongs to the LysR transcriptional regulatory family.</text>
</comment>
<dbReference type="InterPro" id="IPR000847">
    <property type="entry name" value="LysR_HTH_N"/>
</dbReference>
<dbReference type="OrthoDB" id="9815174at2"/>
<organism evidence="6 7">
    <name type="scientific">Mesorhizobium hungaricum</name>
    <dbReference type="NCBI Taxonomy" id="1566387"/>
    <lineage>
        <taxon>Bacteria</taxon>
        <taxon>Pseudomonadati</taxon>
        <taxon>Pseudomonadota</taxon>
        <taxon>Alphaproteobacteria</taxon>
        <taxon>Hyphomicrobiales</taxon>
        <taxon>Phyllobacteriaceae</taxon>
        <taxon>Mesorhizobium</taxon>
    </lineage>
</organism>
<name>A0A1C2DDE0_9HYPH</name>
<dbReference type="PANTHER" id="PTHR30346">
    <property type="entry name" value="TRANSCRIPTIONAL DUAL REGULATOR HCAR-RELATED"/>
    <property type="match status" value="1"/>
</dbReference>
<dbReference type="STRING" id="1566387.QV13_24610"/>
<dbReference type="RefSeq" id="WP_024924182.1">
    <property type="nucleotide sequence ID" value="NZ_MDEO01000036.1"/>
</dbReference>
<evidence type="ECO:0000313" key="6">
    <source>
        <dbReference type="EMBL" id="OCX12774.1"/>
    </source>
</evidence>
<dbReference type="PRINTS" id="PR00039">
    <property type="entry name" value="HTHLYSR"/>
</dbReference>
<keyword evidence="2" id="KW-0805">Transcription regulation</keyword>
<dbReference type="Proteomes" id="UP000094412">
    <property type="component" value="Unassembled WGS sequence"/>
</dbReference>
<feature type="domain" description="HTH lysR-type" evidence="5">
    <location>
        <begin position="3"/>
        <end position="60"/>
    </location>
</feature>
<dbReference type="GO" id="GO:0003677">
    <property type="term" value="F:DNA binding"/>
    <property type="evidence" value="ECO:0007669"/>
    <property type="project" value="UniProtKB-KW"/>
</dbReference>
<protein>
    <submittedName>
        <fullName evidence="6">LysR family transcriptional regulator</fullName>
    </submittedName>
</protein>
<evidence type="ECO:0000256" key="3">
    <source>
        <dbReference type="ARBA" id="ARBA00023125"/>
    </source>
</evidence>
<proteinExistence type="inferred from homology"/>
<dbReference type="Pfam" id="PF00126">
    <property type="entry name" value="HTH_1"/>
    <property type="match status" value="1"/>
</dbReference>
<dbReference type="PANTHER" id="PTHR30346:SF0">
    <property type="entry name" value="HCA OPERON TRANSCRIPTIONAL ACTIVATOR HCAR"/>
    <property type="match status" value="1"/>
</dbReference>
<evidence type="ECO:0000256" key="4">
    <source>
        <dbReference type="ARBA" id="ARBA00023163"/>
    </source>
</evidence>
<dbReference type="SUPFAM" id="SSF46785">
    <property type="entry name" value="Winged helix' DNA-binding domain"/>
    <property type="match status" value="1"/>
</dbReference>
<evidence type="ECO:0000256" key="2">
    <source>
        <dbReference type="ARBA" id="ARBA00023015"/>
    </source>
</evidence>
<accession>A0A1C2DDE0</accession>
<keyword evidence="3" id="KW-0238">DNA-binding</keyword>
<dbReference type="FunFam" id="1.10.10.10:FF:000001">
    <property type="entry name" value="LysR family transcriptional regulator"/>
    <property type="match status" value="1"/>
</dbReference>
<sequence length="303" mass="33236">MAFTLRQLQFFVAVADQGSVSRAAQKLSISQSSVTEAVKELETDLGVELFERHSRGLNITHKGHQFLRHATKILSDVSDARRTFLGEQAATKGRLQLGVTSMVAGYVLSDILARYRRAYPGVEISAIEDNGDYLEHLLVGGKLDVAVMVISNLRDRTALQSEILEVSAYRLWMPLGHKLNGADIIGVDDIVSEPLIMLTIDEIEENTGKLLAAIGAKPHVAFRTRSVEAVRSLVATGAGVALLPDLIYRPWSLEGDRIESRDVSGSLPVVQVGMVWRRGSGLPQPARDFIGIAQSQRTIRQRT</sequence>
<dbReference type="AlphaFoldDB" id="A0A1C2DDE0"/>
<dbReference type="EMBL" id="MDEO01000036">
    <property type="protein sequence ID" value="OCX12774.1"/>
    <property type="molecule type" value="Genomic_DNA"/>
</dbReference>
<evidence type="ECO:0000313" key="7">
    <source>
        <dbReference type="Proteomes" id="UP000094412"/>
    </source>
</evidence>
<dbReference type="GO" id="GO:0032993">
    <property type="term" value="C:protein-DNA complex"/>
    <property type="evidence" value="ECO:0007669"/>
    <property type="project" value="TreeGrafter"/>
</dbReference>
<evidence type="ECO:0000259" key="5">
    <source>
        <dbReference type="PROSITE" id="PS50931"/>
    </source>
</evidence>
<dbReference type="Gene3D" id="3.40.190.10">
    <property type="entry name" value="Periplasmic binding protein-like II"/>
    <property type="match status" value="2"/>
</dbReference>
<dbReference type="GO" id="GO:0003700">
    <property type="term" value="F:DNA-binding transcription factor activity"/>
    <property type="evidence" value="ECO:0007669"/>
    <property type="project" value="InterPro"/>
</dbReference>
<keyword evidence="7" id="KW-1185">Reference proteome</keyword>
<dbReference type="InterPro" id="IPR036390">
    <property type="entry name" value="WH_DNA-bd_sf"/>
</dbReference>
<keyword evidence="4" id="KW-0804">Transcription</keyword>
<dbReference type="InterPro" id="IPR036388">
    <property type="entry name" value="WH-like_DNA-bd_sf"/>
</dbReference>